<proteinExistence type="predicted"/>
<name>V5RJ58_SPIAP</name>
<dbReference type="RefSeq" id="WP_023789070.1">
    <property type="nucleotide sequence ID" value="NC_022998.1"/>
</dbReference>
<dbReference type="AlphaFoldDB" id="V5RJ58"/>
<dbReference type="STRING" id="1276258.SAPIS_v1c02900"/>
<dbReference type="KEGG" id="sapi:SAPIS_v1c02900"/>
<dbReference type="EMBL" id="CP006682">
    <property type="protein sequence ID" value="AHB36136.1"/>
    <property type="molecule type" value="Genomic_DNA"/>
</dbReference>
<evidence type="ECO:0008006" key="3">
    <source>
        <dbReference type="Google" id="ProtNLM"/>
    </source>
</evidence>
<dbReference type="Proteomes" id="UP000018550">
    <property type="component" value="Chromosome"/>
</dbReference>
<protein>
    <recommendedName>
        <fullName evidence="3">Lipoprotein</fullName>
    </recommendedName>
</protein>
<dbReference type="HOGENOM" id="CLU_498659_0_0_14"/>
<dbReference type="OrthoDB" id="10008540at2"/>
<sequence length="546" mass="62320">MKKVLILISSNFLFLIGTVQTLSCSIQIKNDDQNLKDLRTINTSLGEFEGYEELPSLPLLIARVNKVNTGLDLNSSDISLVEETLTVFNARIKGNGKNVIGECLLTFKYIHKKGNLTDLITKTNLGNIKDNTNMPSNSILLNKINDINNTKFTFDDISISEVNESSARISANPQSTKYEGEVSISYNYKKVESIEVKNLINKTYLGKIYSQKSVFTSEEILEAASFHNDNFDKSISDALIVTNITSTSAIIKSNSNYSTFRGEVLVNYEGKEKVSLTNSIKNKEFGLIRGAKNDNGQVKIDVDAFLKQLMLENPHFNTEYIRNGISDEPYYSPDKKKYFLVLSVANSHPIIPYKHNTGCSIYFEIDNDKTVFNKKDLKDEIKMVNIGEIDGYIDSFNRDVNVVFEKINELNNISLDYQFMYYLLSWVGNNKVKIIAKNDNPTYKGEVEITYNYNKLDKLGNLEEIIKDRNLGEIFTYRSSDYKVYRHTIKVLLNAKYPKANLILDYDINIVDITDTNFKVEILDTGKYFGSSFLMSYYKIKKDTWI</sequence>
<reference evidence="1 2" key="1">
    <citation type="journal article" date="2014" name="Genome Announc.">
        <title>Complete Genome Sequence of Spiroplasma apis B31T (ATCC 33834), a Bacterium Associated with May Disease of Honeybees (Apis mellifera).</title>
        <authorList>
            <person name="Ku C."/>
            <person name="Lo W.S."/>
            <person name="Chen L.L."/>
            <person name="Kuo C.H."/>
        </authorList>
    </citation>
    <scope>NUCLEOTIDE SEQUENCE [LARGE SCALE GENOMIC DNA]</scope>
    <source>
        <strain evidence="1">B31</strain>
    </source>
</reference>
<gene>
    <name evidence="1" type="ORF">SAPIS_v1c02900</name>
</gene>
<keyword evidence="2" id="KW-1185">Reference proteome</keyword>
<dbReference type="PATRIC" id="fig|1276258.3.peg.285"/>
<organism evidence="1 2">
    <name type="scientific">Spiroplasma apis B31</name>
    <dbReference type="NCBI Taxonomy" id="1276258"/>
    <lineage>
        <taxon>Bacteria</taxon>
        <taxon>Bacillati</taxon>
        <taxon>Mycoplasmatota</taxon>
        <taxon>Mollicutes</taxon>
        <taxon>Entomoplasmatales</taxon>
        <taxon>Spiroplasmataceae</taxon>
        <taxon>Spiroplasma</taxon>
    </lineage>
</organism>
<evidence type="ECO:0000313" key="1">
    <source>
        <dbReference type="EMBL" id="AHB36136.1"/>
    </source>
</evidence>
<accession>V5RJ58</accession>
<evidence type="ECO:0000313" key="2">
    <source>
        <dbReference type="Proteomes" id="UP000018550"/>
    </source>
</evidence>